<keyword evidence="13" id="KW-1185">Reference proteome</keyword>
<dbReference type="Proteomes" id="UP001530400">
    <property type="component" value="Unassembled WGS sequence"/>
</dbReference>
<dbReference type="PROSITE" id="PS50082">
    <property type="entry name" value="WD_REPEATS_2"/>
    <property type="match status" value="4"/>
</dbReference>
<dbReference type="InterPro" id="IPR050630">
    <property type="entry name" value="WD_repeat_EMAP"/>
</dbReference>
<dbReference type="PRINTS" id="PR00320">
    <property type="entry name" value="GPROTEINBRPT"/>
</dbReference>
<evidence type="ECO:0000256" key="11">
    <source>
        <dbReference type="PROSITE-ProRule" id="PRU00221"/>
    </source>
</evidence>
<comment type="subcellular location">
    <subcellularLocation>
        <location evidence="1">Cell projection</location>
        <location evidence="1">Cilium</location>
        <location evidence="1">Flagellum</location>
    </subcellularLocation>
    <subcellularLocation>
        <location evidence="2">Cytoplasm</location>
    </subcellularLocation>
</comment>
<dbReference type="PANTHER" id="PTHR13720:SF14">
    <property type="entry name" value="CILIA- AND FLAGELLA-ASSOCIATED PROTEIN 52"/>
    <property type="match status" value="1"/>
</dbReference>
<gene>
    <name evidence="12" type="ORF">ACHAWO_001661</name>
</gene>
<organism evidence="12 13">
    <name type="scientific">Cyclotella atomus</name>
    <dbReference type="NCBI Taxonomy" id="382360"/>
    <lineage>
        <taxon>Eukaryota</taxon>
        <taxon>Sar</taxon>
        <taxon>Stramenopiles</taxon>
        <taxon>Ochrophyta</taxon>
        <taxon>Bacillariophyta</taxon>
        <taxon>Coscinodiscophyceae</taxon>
        <taxon>Thalassiosirophycidae</taxon>
        <taxon>Stephanodiscales</taxon>
        <taxon>Stephanodiscaceae</taxon>
        <taxon>Cyclotella</taxon>
    </lineage>
</organism>
<dbReference type="InterPro" id="IPR015943">
    <property type="entry name" value="WD40/YVTN_repeat-like_dom_sf"/>
</dbReference>
<dbReference type="InterPro" id="IPR020472">
    <property type="entry name" value="WD40_PAC1"/>
</dbReference>
<evidence type="ECO:0000256" key="10">
    <source>
        <dbReference type="ARBA" id="ARBA00029552"/>
    </source>
</evidence>
<proteinExistence type="inferred from homology"/>
<evidence type="ECO:0000313" key="13">
    <source>
        <dbReference type="Proteomes" id="UP001530400"/>
    </source>
</evidence>
<dbReference type="GO" id="GO:0005930">
    <property type="term" value="C:axoneme"/>
    <property type="evidence" value="ECO:0007669"/>
    <property type="project" value="UniProtKB-ARBA"/>
</dbReference>
<dbReference type="InterPro" id="IPR001680">
    <property type="entry name" value="WD40_rpt"/>
</dbReference>
<reference evidence="12 13" key="1">
    <citation type="submission" date="2024-10" db="EMBL/GenBank/DDBJ databases">
        <title>Updated reference genomes for cyclostephanoid diatoms.</title>
        <authorList>
            <person name="Roberts W.R."/>
            <person name="Alverson A.J."/>
        </authorList>
    </citation>
    <scope>NUCLEOTIDE SEQUENCE [LARGE SCALE GENOMIC DNA]</scope>
    <source>
        <strain evidence="12 13">AJA010-31</strain>
    </source>
</reference>
<evidence type="ECO:0000256" key="3">
    <source>
        <dbReference type="ARBA" id="ARBA00022490"/>
    </source>
</evidence>
<dbReference type="InterPro" id="IPR019775">
    <property type="entry name" value="WD40_repeat_CS"/>
</dbReference>
<dbReference type="EMBL" id="JALLPJ020000388">
    <property type="protein sequence ID" value="KAL3793612.1"/>
    <property type="molecule type" value="Genomic_DNA"/>
</dbReference>
<accession>A0ABD3Q0V3</accession>
<keyword evidence="3" id="KW-0963">Cytoplasm</keyword>
<evidence type="ECO:0000256" key="5">
    <source>
        <dbReference type="ARBA" id="ARBA00022737"/>
    </source>
</evidence>
<keyword evidence="5" id="KW-0677">Repeat</keyword>
<evidence type="ECO:0000256" key="7">
    <source>
        <dbReference type="ARBA" id="ARBA00023069"/>
    </source>
</evidence>
<keyword evidence="8" id="KW-0966">Cell projection</keyword>
<dbReference type="PROSITE" id="PS00678">
    <property type="entry name" value="WD_REPEATS_1"/>
    <property type="match status" value="1"/>
</dbReference>
<feature type="repeat" description="WD" evidence="11">
    <location>
        <begin position="621"/>
        <end position="658"/>
    </location>
</feature>
<dbReference type="AlphaFoldDB" id="A0ABD3Q0V3"/>
<protein>
    <recommendedName>
        <fullName evidence="10">Cilia- and flagella-associated protein 52</fullName>
    </recommendedName>
</protein>
<evidence type="ECO:0000256" key="2">
    <source>
        <dbReference type="ARBA" id="ARBA00004496"/>
    </source>
</evidence>
<feature type="repeat" description="WD" evidence="11">
    <location>
        <begin position="471"/>
        <end position="493"/>
    </location>
</feature>
<dbReference type="SUPFAM" id="SSF50978">
    <property type="entry name" value="WD40 repeat-like"/>
    <property type="match status" value="2"/>
</dbReference>
<evidence type="ECO:0000256" key="6">
    <source>
        <dbReference type="ARBA" id="ARBA00022846"/>
    </source>
</evidence>
<comment type="caution">
    <text evidence="12">The sequence shown here is derived from an EMBL/GenBank/DDBJ whole genome shotgun (WGS) entry which is preliminary data.</text>
</comment>
<dbReference type="Gene3D" id="2.130.10.10">
    <property type="entry name" value="YVTN repeat-like/Quinoprotein amine dehydrogenase"/>
    <property type="match status" value="3"/>
</dbReference>
<dbReference type="PANTHER" id="PTHR13720">
    <property type="entry name" value="WD-40 REPEAT PROTEIN"/>
    <property type="match status" value="1"/>
</dbReference>
<dbReference type="InterPro" id="IPR036322">
    <property type="entry name" value="WD40_repeat_dom_sf"/>
</dbReference>
<dbReference type="GO" id="GO:0031514">
    <property type="term" value="C:motile cilium"/>
    <property type="evidence" value="ECO:0007669"/>
    <property type="project" value="UniProtKB-SubCell"/>
</dbReference>
<keyword evidence="6" id="KW-0282">Flagellum</keyword>
<evidence type="ECO:0000256" key="9">
    <source>
        <dbReference type="ARBA" id="ARBA00029456"/>
    </source>
</evidence>
<comment type="similarity">
    <text evidence="9">Belongs to the CFAP52 family.</text>
</comment>
<dbReference type="SMART" id="SM00320">
    <property type="entry name" value="WD40"/>
    <property type="match status" value="11"/>
</dbReference>
<dbReference type="Pfam" id="PF00400">
    <property type="entry name" value="WD40"/>
    <property type="match status" value="6"/>
</dbReference>
<evidence type="ECO:0000256" key="8">
    <source>
        <dbReference type="ARBA" id="ARBA00023273"/>
    </source>
</evidence>
<dbReference type="PROSITE" id="PS50294">
    <property type="entry name" value="WD_REPEATS_REGION"/>
    <property type="match status" value="3"/>
</dbReference>
<evidence type="ECO:0000313" key="12">
    <source>
        <dbReference type="EMBL" id="KAL3793612.1"/>
    </source>
</evidence>
<sequence length="658" mass="72925">MPTLLQAYQMQPYPKCDWAPILNSVIGFTGSINDGLHYTPCGKFVIFPLGSTVILRALASKMQFFLDAGIDKKVSCVAISKDGKYLASGHETSAAFKAEVVVWDLEKATELYLRNVASSEECILHVFRQHHKCVKAIDFSCDGQYLTSLGGQDDNDLVVWNVRSGVAICGSRAFTDFAHCIKWLNKRNDRFVTCGNCHLRVWQICVSTPKLHPIDVSMGSVRRVMQCLCISEDDSFAFAGNKTGEVIKFNIERDEIRPFDEPEIRHPSMMVYCQDRFSKGVKSLACVVNPNTGNTNVIAGAGDGTVQILNPNLQRISSHVNQLHGAVTSIAMNPDGKSFLAGTEFSQRYSIDTSTFTPELRETCHFGEIHDVKFPQKSSDIFVTASEQDIRVWSAAKKRELLRINVPNSTCYAVDITPSGENIVSGWSDGKIRSFFPESGKLQFIIPDAHSEGVKSLAICNQDEHGKTWHLVSGGRDGRVRYWKINEKHQTMVHSMKEHRGEVNALVCNNDGSQVASASSDGSCIIWDLQKGVRIHALYEPTVFNAIRYHPDESQYLSGSANNKIGFWDAYDGMPIRFITGGESDITCLDVQYNGTYFVSGGADKMINVWNYDNGKIEASGKGHSGKINKVVFSPDQKSIVSVGEEGGIFIWKFSPEG</sequence>
<dbReference type="FunFam" id="2.130.10.10:FF:001320">
    <property type="entry name" value="Predicted protein"/>
    <property type="match status" value="1"/>
</dbReference>
<keyword evidence="4 11" id="KW-0853">WD repeat</keyword>
<feature type="repeat" description="WD" evidence="11">
    <location>
        <begin position="496"/>
        <end position="537"/>
    </location>
</feature>
<evidence type="ECO:0000256" key="1">
    <source>
        <dbReference type="ARBA" id="ARBA00004230"/>
    </source>
</evidence>
<keyword evidence="7" id="KW-0969">Cilium</keyword>
<evidence type="ECO:0000256" key="4">
    <source>
        <dbReference type="ARBA" id="ARBA00022574"/>
    </source>
</evidence>
<feature type="repeat" description="WD" evidence="11">
    <location>
        <begin position="579"/>
        <end position="620"/>
    </location>
</feature>
<name>A0ABD3Q0V3_9STRA</name>